<dbReference type="Gramene" id="BGIOSGA034738-TA">
    <property type="protein sequence ID" value="BGIOSGA034738-PA"/>
    <property type="gene ID" value="BGIOSGA034738"/>
</dbReference>
<evidence type="ECO:0000313" key="2">
    <source>
        <dbReference type="Proteomes" id="UP000007015"/>
    </source>
</evidence>
<evidence type="ECO:0000313" key="1">
    <source>
        <dbReference type="EMBL" id="EAY79827.1"/>
    </source>
</evidence>
<dbReference type="AlphaFoldDB" id="A2ZB43"/>
<reference evidence="1 2" key="1">
    <citation type="journal article" date="2005" name="PLoS Biol.">
        <title>The genomes of Oryza sativa: a history of duplications.</title>
        <authorList>
            <person name="Yu J."/>
            <person name="Wang J."/>
            <person name="Lin W."/>
            <person name="Li S."/>
            <person name="Li H."/>
            <person name="Zhou J."/>
            <person name="Ni P."/>
            <person name="Dong W."/>
            <person name="Hu S."/>
            <person name="Zeng C."/>
            <person name="Zhang J."/>
            <person name="Zhang Y."/>
            <person name="Li R."/>
            <person name="Xu Z."/>
            <person name="Li S."/>
            <person name="Li X."/>
            <person name="Zheng H."/>
            <person name="Cong L."/>
            <person name="Lin L."/>
            <person name="Yin J."/>
            <person name="Geng J."/>
            <person name="Li G."/>
            <person name="Shi J."/>
            <person name="Liu J."/>
            <person name="Lv H."/>
            <person name="Li J."/>
            <person name="Wang J."/>
            <person name="Deng Y."/>
            <person name="Ran L."/>
            <person name="Shi X."/>
            <person name="Wang X."/>
            <person name="Wu Q."/>
            <person name="Li C."/>
            <person name="Ren X."/>
            <person name="Wang J."/>
            <person name="Wang X."/>
            <person name="Li D."/>
            <person name="Liu D."/>
            <person name="Zhang X."/>
            <person name="Ji Z."/>
            <person name="Zhao W."/>
            <person name="Sun Y."/>
            <person name="Zhang Z."/>
            <person name="Bao J."/>
            <person name="Han Y."/>
            <person name="Dong L."/>
            <person name="Ji J."/>
            <person name="Chen P."/>
            <person name="Wu S."/>
            <person name="Liu J."/>
            <person name="Xiao Y."/>
            <person name="Bu D."/>
            <person name="Tan J."/>
            <person name="Yang L."/>
            <person name="Ye C."/>
            <person name="Zhang J."/>
            <person name="Xu J."/>
            <person name="Zhou Y."/>
            <person name="Yu Y."/>
            <person name="Zhang B."/>
            <person name="Zhuang S."/>
            <person name="Wei H."/>
            <person name="Liu B."/>
            <person name="Lei M."/>
            <person name="Yu H."/>
            <person name="Li Y."/>
            <person name="Xu H."/>
            <person name="Wei S."/>
            <person name="He X."/>
            <person name="Fang L."/>
            <person name="Zhang Z."/>
            <person name="Zhang Y."/>
            <person name="Huang X."/>
            <person name="Su Z."/>
            <person name="Tong W."/>
            <person name="Li J."/>
            <person name="Tong Z."/>
            <person name="Li S."/>
            <person name="Ye J."/>
            <person name="Wang L."/>
            <person name="Fang L."/>
            <person name="Lei T."/>
            <person name="Chen C."/>
            <person name="Chen H."/>
            <person name="Xu Z."/>
            <person name="Li H."/>
            <person name="Huang H."/>
            <person name="Zhang F."/>
            <person name="Xu H."/>
            <person name="Li N."/>
            <person name="Zhao C."/>
            <person name="Li S."/>
            <person name="Dong L."/>
            <person name="Huang Y."/>
            <person name="Li L."/>
            <person name="Xi Y."/>
            <person name="Qi Q."/>
            <person name="Li W."/>
            <person name="Zhang B."/>
            <person name="Hu W."/>
            <person name="Zhang Y."/>
            <person name="Tian X."/>
            <person name="Jiao Y."/>
            <person name="Liang X."/>
            <person name="Jin J."/>
            <person name="Gao L."/>
            <person name="Zheng W."/>
            <person name="Hao B."/>
            <person name="Liu S."/>
            <person name="Wang W."/>
            <person name="Yuan L."/>
            <person name="Cao M."/>
            <person name="McDermott J."/>
            <person name="Samudrala R."/>
            <person name="Wang J."/>
            <person name="Wong G.K."/>
            <person name="Yang H."/>
        </authorList>
    </citation>
    <scope>NUCLEOTIDE SEQUENCE [LARGE SCALE GENOMIC DNA]</scope>
    <source>
        <strain evidence="2">cv. 93-11</strain>
    </source>
</reference>
<name>A2ZB43_ORYSI</name>
<dbReference type="HOGENOM" id="CLU_3072048_0_0_1"/>
<organism evidence="1 2">
    <name type="scientific">Oryza sativa subsp. indica</name>
    <name type="common">Rice</name>
    <dbReference type="NCBI Taxonomy" id="39946"/>
    <lineage>
        <taxon>Eukaryota</taxon>
        <taxon>Viridiplantae</taxon>
        <taxon>Streptophyta</taxon>
        <taxon>Embryophyta</taxon>
        <taxon>Tracheophyta</taxon>
        <taxon>Spermatophyta</taxon>
        <taxon>Magnoliopsida</taxon>
        <taxon>Liliopsida</taxon>
        <taxon>Poales</taxon>
        <taxon>Poaceae</taxon>
        <taxon>BOP clade</taxon>
        <taxon>Oryzoideae</taxon>
        <taxon>Oryzeae</taxon>
        <taxon>Oryzinae</taxon>
        <taxon>Oryza</taxon>
        <taxon>Oryza sativa</taxon>
    </lineage>
</organism>
<accession>A2ZB43</accession>
<sequence>MEELLGHADLDNNCLIDVLFKENLDDSSGNYAIAEKSWYLAEDKATNNQVRKW</sequence>
<dbReference type="EMBL" id="CM000136">
    <property type="protein sequence ID" value="EAY79827.1"/>
    <property type="molecule type" value="Genomic_DNA"/>
</dbReference>
<proteinExistence type="predicted"/>
<protein>
    <submittedName>
        <fullName evidence="1">Uncharacterized protein</fullName>
    </submittedName>
</protein>
<gene>
    <name evidence="1" type="ORF">OsI_34985</name>
</gene>
<dbReference type="Proteomes" id="UP000007015">
    <property type="component" value="Chromosome 11"/>
</dbReference>
<keyword evidence="2" id="KW-1185">Reference proteome</keyword>